<protein>
    <submittedName>
        <fullName evidence="1">Crp/Fnr family transcriptional regulator</fullName>
    </submittedName>
</protein>
<accession>A0A9D1DTJ5</accession>
<organism evidence="1 2">
    <name type="scientific">Candidatus Onthousia excrementipullorum</name>
    <dbReference type="NCBI Taxonomy" id="2840884"/>
    <lineage>
        <taxon>Bacteria</taxon>
        <taxon>Bacillati</taxon>
        <taxon>Bacillota</taxon>
        <taxon>Bacilli</taxon>
        <taxon>Candidatus Onthousia</taxon>
    </lineage>
</organism>
<sequence length="208" mass="24616">MTKTLDETRIYKFKKNLSNCVNVKSKVFYNKELILSYSPIKKKIGFITKGKANIVKMDKEGNTTIMRDLKENDIFSNLFFQDTEDEIYIISNEETEVIFIDYYNIIKNCKGNCPFHNSIVLTLFDLLIEDNKQQNEKIELLSKRTVEEKIIFFLKQRMNKNNIFKVTTSYKAIAEYLFVDRANLMRELKKMEEKGLIEKKDKTIKILS</sequence>
<dbReference type="Gene3D" id="2.60.120.10">
    <property type="entry name" value="Jelly Rolls"/>
    <property type="match status" value="1"/>
</dbReference>
<dbReference type="InterPro" id="IPR036390">
    <property type="entry name" value="WH_DNA-bd_sf"/>
</dbReference>
<dbReference type="Proteomes" id="UP000824232">
    <property type="component" value="Unassembled WGS sequence"/>
</dbReference>
<dbReference type="InterPro" id="IPR014710">
    <property type="entry name" value="RmlC-like_jellyroll"/>
</dbReference>
<evidence type="ECO:0000313" key="2">
    <source>
        <dbReference type="Proteomes" id="UP000824232"/>
    </source>
</evidence>
<gene>
    <name evidence="1" type="ORF">IAB38_01470</name>
</gene>
<reference evidence="1" key="1">
    <citation type="submission" date="2020-10" db="EMBL/GenBank/DDBJ databases">
        <authorList>
            <person name="Gilroy R."/>
        </authorList>
    </citation>
    <scope>NUCLEOTIDE SEQUENCE</scope>
    <source>
        <strain evidence="1">CHK184-20233</strain>
    </source>
</reference>
<comment type="caution">
    <text evidence="1">The sequence shown here is derived from an EMBL/GenBank/DDBJ whole genome shotgun (WGS) entry which is preliminary data.</text>
</comment>
<reference evidence="1" key="2">
    <citation type="journal article" date="2021" name="PeerJ">
        <title>Extensive microbial diversity within the chicken gut microbiome revealed by metagenomics and culture.</title>
        <authorList>
            <person name="Gilroy R."/>
            <person name="Ravi A."/>
            <person name="Getino M."/>
            <person name="Pursley I."/>
            <person name="Horton D.L."/>
            <person name="Alikhan N.F."/>
            <person name="Baker D."/>
            <person name="Gharbi K."/>
            <person name="Hall N."/>
            <person name="Watson M."/>
            <person name="Adriaenssens E.M."/>
            <person name="Foster-Nyarko E."/>
            <person name="Jarju S."/>
            <person name="Secka A."/>
            <person name="Antonio M."/>
            <person name="Oren A."/>
            <person name="Chaudhuri R.R."/>
            <person name="La Ragione R."/>
            <person name="Hildebrand F."/>
            <person name="Pallen M.J."/>
        </authorList>
    </citation>
    <scope>NUCLEOTIDE SEQUENCE</scope>
    <source>
        <strain evidence="1">CHK184-20233</strain>
    </source>
</reference>
<dbReference type="EMBL" id="DVHC01000016">
    <property type="protein sequence ID" value="HIR58698.1"/>
    <property type="molecule type" value="Genomic_DNA"/>
</dbReference>
<dbReference type="SUPFAM" id="SSF51206">
    <property type="entry name" value="cAMP-binding domain-like"/>
    <property type="match status" value="1"/>
</dbReference>
<dbReference type="InterPro" id="IPR018490">
    <property type="entry name" value="cNMP-bd_dom_sf"/>
</dbReference>
<dbReference type="AlphaFoldDB" id="A0A9D1DTJ5"/>
<proteinExistence type="predicted"/>
<name>A0A9D1DTJ5_9FIRM</name>
<dbReference type="SUPFAM" id="SSF46785">
    <property type="entry name" value="Winged helix' DNA-binding domain"/>
    <property type="match status" value="1"/>
</dbReference>
<evidence type="ECO:0000313" key="1">
    <source>
        <dbReference type="EMBL" id="HIR58698.1"/>
    </source>
</evidence>